<evidence type="ECO:0000313" key="2">
    <source>
        <dbReference type="Proteomes" id="UP000192333"/>
    </source>
</evidence>
<organism evidence="1 2">
    <name type="scientific">Aquiflexum balticum DSM 16537</name>
    <dbReference type="NCBI Taxonomy" id="758820"/>
    <lineage>
        <taxon>Bacteria</taxon>
        <taxon>Pseudomonadati</taxon>
        <taxon>Bacteroidota</taxon>
        <taxon>Cytophagia</taxon>
        <taxon>Cytophagales</taxon>
        <taxon>Cyclobacteriaceae</taxon>
        <taxon>Aquiflexum</taxon>
    </lineage>
</organism>
<dbReference type="OrthoDB" id="826830at2"/>
<dbReference type="EMBL" id="LT838813">
    <property type="protein sequence ID" value="SMD43927.1"/>
    <property type="molecule type" value="Genomic_DNA"/>
</dbReference>
<evidence type="ECO:0000313" key="1">
    <source>
        <dbReference type="EMBL" id="SMD43927.1"/>
    </source>
</evidence>
<dbReference type="RefSeq" id="WP_084120776.1">
    <property type="nucleotide sequence ID" value="NZ_LT838813.1"/>
</dbReference>
<proteinExistence type="predicted"/>
<dbReference type="AlphaFoldDB" id="A0A1W2H4Q1"/>
<keyword evidence="2" id="KW-1185">Reference proteome</keyword>
<reference evidence="2" key="1">
    <citation type="submission" date="2017-04" db="EMBL/GenBank/DDBJ databases">
        <authorList>
            <person name="Varghese N."/>
            <person name="Submissions S."/>
        </authorList>
    </citation>
    <scope>NUCLEOTIDE SEQUENCE [LARGE SCALE GENOMIC DNA]</scope>
    <source>
        <strain evidence="2">DSM 16537</strain>
    </source>
</reference>
<dbReference type="Proteomes" id="UP000192333">
    <property type="component" value="Chromosome I"/>
</dbReference>
<gene>
    <name evidence="1" type="ORF">SAMN00777080_2540</name>
</gene>
<sequence length="74" mass="8481">MNIVELQLKLHQAIDSITDRSTLEVLNKLLSSDKGPFAKMSLKEYNDAIEKSLQQIKEGEFVSVEDLEKESDIW</sequence>
<name>A0A1W2H4Q1_9BACT</name>
<accession>A0A1W2H4Q1</accession>
<protein>
    <submittedName>
        <fullName evidence="1">Uncharacterized protein</fullName>
    </submittedName>
</protein>
<dbReference type="STRING" id="758820.SAMN00777080_2540"/>